<evidence type="ECO:0000313" key="3">
    <source>
        <dbReference type="EMBL" id="KAK3367122.1"/>
    </source>
</evidence>
<reference evidence="3" key="2">
    <citation type="submission" date="2023-06" db="EMBL/GenBank/DDBJ databases">
        <authorList>
            <consortium name="Lawrence Berkeley National Laboratory"/>
            <person name="Haridas S."/>
            <person name="Hensen N."/>
            <person name="Bonometti L."/>
            <person name="Westerberg I."/>
            <person name="Brannstrom I.O."/>
            <person name="Guillou S."/>
            <person name="Cros-Aarteil S."/>
            <person name="Calhoun S."/>
            <person name="Kuo A."/>
            <person name="Mondo S."/>
            <person name="Pangilinan J."/>
            <person name="Riley R."/>
            <person name="Labutti K."/>
            <person name="Andreopoulos B."/>
            <person name="Lipzen A."/>
            <person name="Chen C."/>
            <person name="Yanf M."/>
            <person name="Daum C."/>
            <person name="Ng V."/>
            <person name="Clum A."/>
            <person name="Steindorff A."/>
            <person name="Ohm R."/>
            <person name="Martin F."/>
            <person name="Silar P."/>
            <person name="Natvig D."/>
            <person name="Lalanne C."/>
            <person name="Gautier V."/>
            <person name="Ament-Velasquez S.L."/>
            <person name="Kruys A."/>
            <person name="Hutchinson M.I."/>
            <person name="Powell A.J."/>
            <person name="Barry K."/>
            <person name="Miller A.N."/>
            <person name="Grigoriev I.V."/>
            <person name="Debuchy R."/>
            <person name="Gladieux P."/>
            <person name="Thoren M.H."/>
            <person name="Johannesson H."/>
        </authorList>
    </citation>
    <scope>NUCLEOTIDE SEQUENCE</scope>
    <source>
        <strain evidence="3">CBS 958.72</strain>
    </source>
</reference>
<comment type="caution">
    <text evidence="3">The sequence shown here is derived from an EMBL/GenBank/DDBJ whole genome shotgun (WGS) entry which is preliminary data.</text>
</comment>
<dbReference type="InterPro" id="IPR016181">
    <property type="entry name" value="Acyl_CoA_acyltransferase"/>
</dbReference>
<dbReference type="InterPro" id="IPR000182">
    <property type="entry name" value="GNAT_dom"/>
</dbReference>
<evidence type="ECO:0000256" key="1">
    <source>
        <dbReference type="SAM" id="MobiDB-lite"/>
    </source>
</evidence>
<dbReference type="Pfam" id="PF13302">
    <property type="entry name" value="Acetyltransf_3"/>
    <property type="match status" value="1"/>
</dbReference>
<sequence>MEQIISTPRLKLTLITQAGSGSPELAWLHTIYSDEKATFWSIYGRSQSLADTEKAASRLLPSTEDGVFNAAFAVHKLLGGGSDASEAPLDTATATATATAAATATATAAGTEFIGLVSLRSVSPASDAQRHLDLPPHLASLPPPPPNVPRNASSSGTTAKKDDTGSTDGGEDAGGALTVEVAYMFLPVAWGRGFATEAVSAVLLAASASSLLLRRPLYVRAIVNGDNAASMRVMDKVTISGRRMQPRGVYHWAGEPIFHGGRWRAEADLWVYGMYLVW</sequence>
<dbReference type="InterPro" id="IPR051531">
    <property type="entry name" value="N-acetyltransferase"/>
</dbReference>
<proteinExistence type="predicted"/>
<dbReference type="GO" id="GO:0016747">
    <property type="term" value="F:acyltransferase activity, transferring groups other than amino-acyl groups"/>
    <property type="evidence" value="ECO:0007669"/>
    <property type="project" value="InterPro"/>
</dbReference>
<dbReference type="Gene3D" id="3.40.630.30">
    <property type="match status" value="1"/>
</dbReference>
<reference evidence="3" key="1">
    <citation type="journal article" date="2023" name="Mol. Phylogenet. Evol.">
        <title>Genome-scale phylogeny and comparative genomics of the fungal order Sordariales.</title>
        <authorList>
            <person name="Hensen N."/>
            <person name="Bonometti L."/>
            <person name="Westerberg I."/>
            <person name="Brannstrom I.O."/>
            <person name="Guillou S."/>
            <person name="Cros-Aarteil S."/>
            <person name="Calhoun S."/>
            <person name="Haridas S."/>
            <person name="Kuo A."/>
            <person name="Mondo S."/>
            <person name="Pangilinan J."/>
            <person name="Riley R."/>
            <person name="LaButti K."/>
            <person name="Andreopoulos B."/>
            <person name="Lipzen A."/>
            <person name="Chen C."/>
            <person name="Yan M."/>
            <person name="Daum C."/>
            <person name="Ng V."/>
            <person name="Clum A."/>
            <person name="Steindorff A."/>
            <person name="Ohm R.A."/>
            <person name="Martin F."/>
            <person name="Silar P."/>
            <person name="Natvig D.O."/>
            <person name="Lalanne C."/>
            <person name="Gautier V."/>
            <person name="Ament-Velasquez S.L."/>
            <person name="Kruys A."/>
            <person name="Hutchinson M.I."/>
            <person name="Powell A.J."/>
            <person name="Barry K."/>
            <person name="Miller A.N."/>
            <person name="Grigoriev I.V."/>
            <person name="Debuchy R."/>
            <person name="Gladieux P."/>
            <person name="Hiltunen Thoren M."/>
            <person name="Johannesson H."/>
        </authorList>
    </citation>
    <scope>NUCLEOTIDE SEQUENCE</scope>
    <source>
        <strain evidence="3">CBS 958.72</strain>
    </source>
</reference>
<dbReference type="AlphaFoldDB" id="A0AAE0N1D2"/>
<organism evidence="3 4">
    <name type="scientific">Lasiosphaeria ovina</name>
    <dbReference type="NCBI Taxonomy" id="92902"/>
    <lineage>
        <taxon>Eukaryota</taxon>
        <taxon>Fungi</taxon>
        <taxon>Dikarya</taxon>
        <taxon>Ascomycota</taxon>
        <taxon>Pezizomycotina</taxon>
        <taxon>Sordariomycetes</taxon>
        <taxon>Sordariomycetidae</taxon>
        <taxon>Sordariales</taxon>
        <taxon>Lasiosphaeriaceae</taxon>
        <taxon>Lasiosphaeria</taxon>
    </lineage>
</organism>
<feature type="domain" description="N-acetyltransferase" evidence="2">
    <location>
        <begin position="175"/>
        <end position="237"/>
    </location>
</feature>
<dbReference type="SUPFAM" id="SSF55729">
    <property type="entry name" value="Acyl-CoA N-acyltransferases (Nat)"/>
    <property type="match status" value="1"/>
</dbReference>
<dbReference type="Proteomes" id="UP001287356">
    <property type="component" value="Unassembled WGS sequence"/>
</dbReference>
<feature type="region of interest" description="Disordered" evidence="1">
    <location>
        <begin position="128"/>
        <end position="172"/>
    </location>
</feature>
<evidence type="ECO:0000313" key="4">
    <source>
        <dbReference type="Proteomes" id="UP001287356"/>
    </source>
</evidence>
<evidence type="ECO:0000259" key="2">
    <source>
        <dbReference type="Pfam" id="PF13302"/>
    </source>
</evidence>
<accession>A0AAE0N1D2</accession>
<protein>
    <submittedName>
        <fullName evidence="3">GNAT family acetyltransferase-like protein</fullName>
    </submittedName>
</protein>
<keyword evidence="4" id="KW-1185">Reference proteome</keyword>
<dbReference type="EMBL" id="JAULSN010000007">
    <property type="protein sequence ID" value="KAK3367122.1"/>
    <property type="molecule type" value="Genomic_DNA"/>
</dbReference>
<gene>
    <name evidence="3" type="ORF">B0T24DRAFT_722961</name>
</gene>
<dbReference type="PANTHER" id="PTHR43792:SF1">
    <property type="entry name" value="N-ACETYLTRANSFERASE DOMAIN-CONTAINING PROTEIN"/>
    <property type="match status" value="1"/>
</dbReference>
<dbReference type="PANTHER" id="PTHR43792">
    <property type="entry name" value="GNAT FAMILY, PUTATIVE (AFU_ORTHOLOGUE AFUA_3G00765)-RELATED-RELATED"/>
    <property type="match status" value="1"/>
</dbReference>
<name>A0AAE0N1D2_9PEZI</name>